<reference evidence="2" key="1">
    <citation type="submission" date="2025-08" db="UniProtKB">
        <authorList>
            <consortium name="Ensembl"/>
        </authorList>
    </citation>
    <scope>IDENTIFICATION</scope>
</reference>
<dbReference type="Proteomes" id="UP000694404">
    <property type="component" value="Unplaced"/>
</dbReference>
<accession>A0A8C0GQZ5</accession>
<dbReference type="AlphaFoldDB" id="A0A8C0GQZ5"/>
<reference evidence="2" key="2">
    <citation type="submission" date="2025-09" db="UniProtKB">
        <authorList>
            <consortium name="Ensembl"/>
        </authorList>
    </citation>
    <scope>IDENTIFICATION</scope>
</reference>
<keyword evidence="3" id="KW-1185">Reference proteome</keyword>
<keyword evidence="1" id="KW-0488">Methylation</keyword>
<organism evidence="2 3">
    <name type="scientific">Chelonoidis abingdonii</name>
    <name type="common">Abingdon island giant tortoise</name>
    <name type="synonym">Testudo abingdonii</name>
    <dbReference type="NCBI Taxonomy" id="106734"/>
    <lineage>
        <taxon>Eukaryota</taxon>
        <taxon>Metazoa</taxon>
        <taxon>Chordata</taxon>
        <taxon>Craniata</taxon>
        <taxon>Vertebrata</taxon>
        <taxon>Euteleostomi</taxon>
        <taxon>Archelosauria</taxon>
        <taxon>Testudinata</taxon>
        <taxon>Testudines</taxon>
        <taxon>Cryptodira</taxon>
        <taxon>Durocryptodira</taxon>
        <taxon>Testudinoidea</taxon>
        <taxon>Testudinidae</taxon>
        <taxon>Chelonoidis</taxon>
    </lineage>
</organism>
<dbReference type="PANTHER" id="PTHR11363:SF4">
    <property type="entry name" value="LARGE RIBOSOMAL SUBUNIT PROTEIN UL3"/>
    <property type="match status" value="1"/>
</dbReference>
<dbReference type="Gene3D" id="4.10.960.10">
    <property type="entry name" value="Ribosomal protein L3, domain 3"/>
    <property type="match status" value="1"/>
</dbReference>
<protein>
    <submittedName>
        <fullName evidence="2">Uncharacterized protein</fullName>
    </submittedName>
</protein>
<evidence type="ECO:0000256" key="1">
    <source>
        <dbReference type="ARBA" id="ARBA00022481"/>
    </source>
</evidence>
<dbReference type="GO" id="GO:0003735">
    <property type="term" value="F:structural constituent of ribosome"/>
    <property type="evidence" value="ECO:0007669"/>
    <property type="project" value="InterPro"/>
</dbReference>
<dbReference type="Ensembl" id="ENSCABT00000008863.1">
    <property type="protein sequence ID" value="ENSCABP00000008086.1"/>
    <property type="gene ID" value="ENSCABG00000006111.1"/>
</dbReference>
<dbReference type="Pfam" id="PF00297">
    <property type="entry name" value="Ribosomal_L3"/>
    <property type="match status" value="1"/>
</dbReference>
<dbReference type="InterPro" id="IPR000597">
    <property type="entry name" value="Ribosomal_uL3"/>
</dbReference>
<dbReference type="GO" id="GO:0003723">
    <property type="term" value="F:RNA binding"/>
    <property type="evidence" value="ECO:0007669"/>
    <property type="project" value="TreeGrafter"/>
</dbReference>
<sequence>MFHHKFSVPWHRSLCKVKSLPKHDPSNPIHLTSFFGYKAVILHAVCEVNRPRSKVNKKEVAEATSSGLCTFKTIFAEHINDECKSQRKSTTFIDNFQIQSQMLPGCGGEGSLY</sequence>
<evidence type="ECO:0000313" key="3">
    <source>
        <dbReference type="Proteomes" id="UP000694404"/>
    </source>
</evidence>
<dbReference type="InterPro" id="IPR045077">
    <property type="entry name" value="L3_arc_euk"/>
</dbReference>
<evidence type="ECO:0000313" key="2">
    <source>
        <dbReference type="Ensembl" id="ENSCABP00000008086.1"/>
    </source>
</evidence>
<dbReference type="GO" id="GO:0022625">
    <property type="term" value="C:cytosolic large ribosomal subunit"/>
    <property type="evidence" value="ECO:0007669"/>
    <property type="project" value="TreeGrafter"/>
</dbReference>
<proteinExistence type="predicted"/>
<dbReference type="GO" id="GO:0006412">
    <property type="term" value="P:translation"/>
    <property type="evidence" value="ECO:0007669"/>
    <property type="project" value="InterPro"/>
</dbReference>
<dbReference type="InterPro" id="IPR044892">
    <property type="entry name" value="Ribosomal_L3_dom_3_arc_sf"/>
</dbReference>
<name>A0A8C0GQZ5_CHEAB</name>
<dbReference type="PANTHER" id="PTHR11363">
    <property type="entry name" value="60S RIBOSOMAL PROTEIN L3-RELATED"/>
    <property type="match status" value="1"/>
</dbReference>